<comment type="caution">
    <text evidence="3">The sequence shown here is derived from an EMBL/GenBank/DDBJ whole genome shotgun (WGS) entry which is preliminary data.</text>
</comment>
<comment type="similarity">
    <text evidence="1">Belongs to the OmpW/AlkL family.</text>
</comment>
<dbReference type="PANTHER" id="PTHR36920">
    <property type="match status" value="1"/>
</dbReference>
<organism evidence="3 4">
    <name type="scientific">Stakelama pacifica</name>
    <dbReference type="NCBI Taxonomy" id="517720"/>
    <lineage>
        <taxon>Bacteria</taxon>
        <taxon>Pseudomonadati</taxon>
        <taxon>Pseudomonadota</taxon>
        <taxon>Alphaproteobacteria</taxon>
        <taxon>Sphingomonadales</taxon>
        <taxon>Sphingomonadaceae</taxon>
        <taxon>Stakelama</taxon>
    </lineage>
</organism>
<proteinExistence type="inferred from homology"/>
<dbReference type="Gene3D" id="2.40.160.20">
    <property type="match status" value="1"/>
</dbReference>
<dbReference type="EMBL" id="SNWD01000004">
    <property type="protein sequence ID" value="TDN83792.1"/>
    <property type="molecule type" value="Genomic_DNA"/>
</dbReference>
<name>A0A4R6FQC4_9SPHN</name>
<feature type="chain" id="PRO_5020631309" evidence="2">
    <location>
        <begin position="24"/>
        <end position="227"/>
    </location>
</feature>
<dbReference type="InterPro" id="IPR011250">
    <property type="entry name" value="OMP/PagP_B-barrel"/>
</dbReference>
<evidence type="ECO:0000313" key="4">
    <source>
        <dbReference type="Proteomes" id="UP000295493"/>
    </source>
</evidence>
<dbReference type="PANTHER" id="PTHR36920:SF1">
    <property type="entry name" value="OUTER MEMBRANE PROTEIN W"/>
    <property type="match status" value="1"/>
</dbReference>
<feature type="signal peptide" evidence="2">
    <location>
        <begin position="1"/>
        <end position="23"/>
    </location>
</feature>
<dbReference type="SUPFAM" id="SSF56925">
    <property type="entry name" value="OMPA-like"/>
    <property type="match status" value="1"/>
</dbReference>
<dbReference type="GO" id="GO:0019867">
    <property type="term" value="C:outer membrane"/>
    <property type="evidence" value="ECO:0007669"/>
    <property type="project" value="InterPro"/>
</dbReference>
<dbReference type="Proteomes" id="UP000295493">
    <property type="component" value="Unassembled WGS sequence"/>
</dbReference>
<evidence type="ECO:0000313" key="3">
    <source>
        <dbReference type="EMBL" id="TDN83792.1"/>
    </source>
</evidence>
<accession>A0A4R6FQC4</accession>
<dbReference type="GO" id="GO:0055085">
    <property type="term" value="P:transmembrane transport"/>
    <property type="evidence" value="ECO:0007669"/>
    <property type="project" value="TreeGrafter"/>
</dbReference>
<dbReference type="OrthoDB" id="9807574at2"/>
<dbReference type="AlphaFoldDB" id="A0A4R6FQC4"/>
<gene>
    <name evidence="3" type="ORF">EV664_104278</name>
</gene>
<keyword evidence="2" id="KW-0732">Signal</keyword>
<sequence>MRTIPIAFAAAAATALFAPAAMAQTTDTDVGIHAGDVLARARVILVSPIESSSAVEPAFPGSKVGVGYSVMPEVDFTYMATDNIGAELILGTTRHEATGRGTLSGVGKLADTWVLPPTLTLQYHFMPHTKIRPYIGAGVNYTIFYSTDASKELESAIGKTSVKMDDSFGYALQAGIDVDVTKNLFVNLDVKYIDMDTTAKLNTNGAINRADIHIDPIVVGLGIGTRF</sequence>
<dbReference type="InterPro" id="IPR005618">
    <property type="entry name" value="OMPW"/>
</dbReference>
<evidence type="ECO:0000256" key="2">
    <source>
        <dbReference type="SAM" id="SignalP"/>
    </source>
</evidence>
<dbReference type="Pfam" id="PF03922">
    <property type="entry name" value="OmpW"/>
    <property type="match status" value="1"/>
</dbReference>
<reference evidence="3 4" key="1">
    <citation type="submission" date="2019-03" db="EMBL/GenBank/DDBJ databases">
        <title>Genomic Encyclopedia of Type Strains, Phase IV (KMG-IV): sequencing the most valuable type-strain genomes for metagenomic binning, comparative biology and taxonomic classification.</title>
        <authorList>
            <person name="Goeker M."/>
        </authorList>
    </citation>
    <scope>NUCLEOTIDE SEQUENCE [LARGE SCALE GENOMIC DNA]</scope>
    <source>
        <strain evidence="3 4">DSM 25059</strain>
    </source>
</reference>
<keyword evidence="4" id="KW-1185">Reference proteome</keyword>
<dbReference type="RefSeq" id="WP_133495324.1">
    <property type="nucleotide sequence ID" value="NZ_BMLU01000004.1"/>
</dbReference>
<protein>
    <submittedName>
        <fullName evidence="3">Outer membrane protein</fullName>
    </submittedName>
</protein>
<evidence type="ECO:0000256" key="1">
    <source>
        <dbReference type="ARBA" id="ARBA00009330"/>
    </source>
</evidence>